<dbReference type="Pfam" id="PF00753">
    <property type="entry name" value="Lactamase_B"/>
    <property type="match status" value="1"/>
</dbReference>
<dbReference type="PANTHER" id="PTHR42978">
    <property type="entry name" value="QUORUM-QUENCHING LACTONASE YTNP-RELATED-RELATED"/>
    <property type="match status" value="1"/>
</dbReference>
<keyword evidence="2" id="KW-0479">Metal-binding</keyword>
<evidence type="ECO:0000313" key="7">
    <source>
        <dbReference type="Proteomes" id="UP000800041"/>
    </source>
</evidence>
<dbReference type="GO" id="GO:0016787">
    <property type="term" value="F:hydrolase activity"/>
    <property type="evidence" value="ECO:0007669"/>
    <property type="project" value="UniProtKB-KW"/>
</dbReference>
<keyword evidence="3" id="KW-0378">Hydrolase</keyword>
<protein>
    <recommendedName>
        <fullName evidence="5">Metallo-beta-lactamase domain-containing protein</fullName>
    </recommendedName>
</protein>
<name>A0A6G1HCZ5_9PEZI</name>
<dbReference type="PANTHER" id="PTHR42978:SF5">
    <property type="entry name" value="METALLO-BETA-LACTAMASE DOMAIN-CONTAINING PROTEIN"/>
    <property type="match status" value="1"/>
</dbReference>
<dbReference type="Proteomes" id="UP000800041">
    <property type="component" value="Unassembled WGS sequence"/>
</dbReference>
<evidence type="ECO:0000256" key="4">
    <source>
        <dbReference type="ARBA" id="ARBA00022833"/>
    </source>
</evidence>
<evidence type="ECO:0000313" key="6">
    <source>
        <dbReference type="EMBL" id="KAF1991025.1"/>
    </source>
</evidence>
<dbReference type="GO" id="GO:0046872">
    <property type="term" value="F:metal ion binding"/>
    <property type="evidence" value="ECO:0007669"/>
    <property type="project" value="UniProtKB-KW"/>
</dbReference>
<organism evidence="6 7">
    <name type="scientific">Aulographum hederae CBS 113979</name>
    <dbReference type="NCBI Taxonomy" id="1176131"/>
    <lineage>
        <taxon>Eukaryota</taxon>
        <taxon>Fungi</taxon>
        <taxon>Dikarya</taxon>
        <taxon>Ascomycota</taxon>
        <taxon>Pezizomycotina</taxon>
        <taxon>Dothideomycetes</taxon>
        <taxon>Pleosporomycetidae</taxon>
        <taxon>Aulographales</taxon>
        <taxon>Aulographaceae</taxon>
    </lineage>
</organism>
<evidence type="ECO:0000256" key="1">
    <source>
        <dbReference type="ARBA" id="ARBA00007749"/>
    </source>
</evidence>
<evidence type="ECO:0000256" key="2">
    <source>
        <dbReference type="ARBA" id="ARBA00022723"/>
    </source>
</evidence>
<comment type="similarity">
    <text evidence="1">Belongs to the metallo-beta-lactamase superfamily.</text>
</comment>
<dbReference type="InterPro" id="IPR036866">
    <property type="entry name" value="RibonucZ/Hydroxyglut_hydro"/>
</dbReference>
<feature type="domain" description="Metallo-beta-lactamase" evidence="5">
    <location>
        <begin position="45"/>
        <end position="264"/>
    </location>
</feature>
<keyword evidence="4" id="KW-0862">Zinc</keyword>
<proteinExistence type="inferred from homology"/>
<evidence type="ECO:0000256" key="3">
    <source>
        <dbReference type="ARBA" id="ARBA00022801"/>
    </source>
</evidence>
<accession>A0A6G1HCZ5</accession>
<evidence type="ECO:0000259" key="5">
    <source>
        <dbReference type="SMART" id="SM00849"/>
    </source>
</evidence>
<dbReference type="InterPro" id="IPR051013">
    <property type="entry name" value="MBL_superfamily_lactonases"/>
</dbReference>
<dbReference type="OrthoDB" id="10250730at2759"/>
<sequence>MAELGCPHSTSTVRLRMIDTTAVMVVNAKFFIEPVQKGHEQLNLYVAAFLIEHPPSGRKIMFDLGVRKDYWKLPAGLQKRLGFIIPGLRVDRDATEILEEKGVGLGDISSVIWSHYHWDHTGSMELFPSSTELVVGPGFKTSPILLPGFPHNADSPINAAAIQERKLTEIGDDGFQLEIGGFRAHDFFEDGSFYLLDTPGHCVGHMCGLARTTGGPGSTFVLLGGDICHFPGVFRPYAKTPLPDTIPDGLLDEDGYFPIPCPSSLFEDRHPQRPRNEDREASSIDTKTTPFYRISTDESTAYTDVPAAHTSVHKLVDFDACPSVLVCLAHDETMLKKLPTFNEDPEDDLNDWKQRGYKKKIQWGWLNDLSRSGRTGRPAAVEGFWKDGLPWPEGKEVLRKNGESASKLSL</sequence>
<dbReference type="AlphaFoldDB" id="A0A6G1HCZ5"/>
<dbReference type="InterPro" id="IPR001279">
    <property type="entry name" value="Metallo-B-lactamas"/>
</dbReference>
<keyword evidence="7" id="KW-1185">Reference proteome</keyword>
<dbReference type="CDD" id="cd07730">
    <property type="entry name" value="metallo-hydrolase-like_MBL-fold"/>
    <property type="match status" value="1"/>
</dbReference>
<dbReference type="SMART" id="SM00849">
    <property type="entry name" value="Lactamase_B"/>
    <property type="match status" value="1"/>
</dbReference>
<dbReference type="SUPFAM" id="SSF56281">
    <property type="entry name" value="Metallo-hydrolase/oxidoreductase"/>
    <property type="match status" value="1"/>
</dbReference>
<dbReference type="EMBL" id="ML977140">
    <property type="protein sequence ID" value="KAF1991025.1"/>
    <property type="molecule type" value="Genomic_DNA"/>
</dbReference>
<dbReference type="Gene3D" id="3.60.15.10">
    <property type="entry name" value="Ribonuclease Z/Hydroxyacylglutathione hydrolase-like"/>
    <property type="match status" value="1"/>
</dbReference>
<reference evidence="6" key="1">
    <citation type="journal article" date="2020" name="Stud. Mycol.">
        <title>101 Dothideomycetes genomes: a test case for predicting lifestyles and emergence of pathogens.</title>
        <authorList>
            <person name="Haridas S."/>
            <person name="Albert R."/>
            <person name="Binder M."/>
            <person name="Bloem J."/>
            <person name="Labutti K."/>
            <person name="Salamov A."/>
            <person name="Andreopoulos B."/>
            <person name="Baker S."/>
            <person name="Barry K."/>
            <person name="Bills G."/>
            <person name="Bluhm B."/>
            <person name="Cannon C."/>
            <person name="Castanera R."/>
            <person name="Culley D."/>
            <person name="Daum C."/>
            <person name="Ezra D."/>
            <person name="Gonzalez J."/>
            <person name="Henrissat B."/>
            <person name="Kuo A."/>
            <person name="Liang C."/>
            <person name="Lipzen A."/>
            <person name="Lutzoni F."/>
            <person name="Magnuson J."/>
            <person name="Mondo S."/>
            <person name="Nolan M."/>
            <person name="Ohm R."/>
            <person name="Pangilinan J."/>
            <person name="Park H.-J."/>
            <person name="Ramirez L."/>
            <person name="Alfaro M."/>
            <person name="Sun H."/>
            <person name="Tritt A."/>
            <person name="Yoshinaga Y."/>
            <person name="Zwiers L.-H."/>
            <person name="Turgeon B."/>
            <person name="Goodwin S."/>
            <person name="Spatafora J."/>
            <person name="Crous P."/>
            <person name="Grigoriev I."/>
        </authorList>
    </citation>
    <scope>NUCLEOTIDE SEQUENCE</scope>
    <source>
        <strain evidence="6">CBS 113979</strain>
    </source>
</reference>
<gene>
    <name evidence="6" type="ORF">K402DRAFT_368804</name>
</gene>